<dbReference type="CDD" id="cd14727">
    <property type="entry name" value="ChanN-like"/>
    <property type="match status" value="1"/>
</dbReference>
<feature type="signal peptide" evidence="1">
    <location>
        <begin position="1"/>
        <end position="18"/>
    </location>
</feature>
<dbReference type="SUPFAM" id="SSF159501">
    <property type="entry name" value="EreA/ChaN-like"/>
    <property type="match status" value="1"/>
</dbReference>
<dbReference type="AlphaFoldDB" id="X7EJ22"/>
<dbReference type="EMBL" id="JALZ01000006">
    <property type="protein sequence ID" value="ETX15171.1"/>
    <property type="molecule type" value="Genomic_DNA"/>
</dbReference>
<dbReference type="Pfam" id="PF04187">
    <property type="entry name" value="Cofac_haem_bdg"/>
    <property type="match status" value="1"/>
</dbReference>
<dbReference type="Gene3D" id="3.40.50.11550">
    <property type="match status" value="2"/>
</dbReference>
<accession>X7EJ22</accession>
<dbReference type="PATRIC" id="fig|1449350.3.peg.1599"/>
<evidence type="ECO:0000259" key="2">
    <source>
        <dbReference type="Pfam" id="PF04187"/>
    </source>
</evidence>
<evidence type="ECO:0000256" key="1">
    <source>
        <dbReference type="SAM" id="SignalP"/>
    </source>
</evidence>
<keyword evidence="4" id="KW-1185">Reference proteome</keyword>
<dbReference type="eggNOG" id="COG3016">
    <property type="taxonomic scope" value="Bacteria"/>
</dbReference>
<gene>
    <name evidence="3" type="ORF">OCH239_17970</name>
</gene>
<name>X7EJ22_9RHOB</name>
<protein>
    <recommendedName>
        <fullName evidence="2">Haem-binding uptake Tiki superfamily ChaN domain-containing protein</fullName>
    </recommendedName>
</protein>
<organism evidence="3 4">
    <name type="scientific">Roseivivax halodurans JCM 10272</name>
    <dbReference type="NCBI Taxonomy" id="1449350"/>
    <lineage>
        <taxon>Bacteria</taxon>
        <taxon>Pseudomonadati</taxon>
        <taxon>Pseudomonadota</taxon>
        <taxon>Alphaproteobacteria</taxon>
        <taxon>Rhodobacterales</taxon>
        <taxon>Roseobacteraceae</taxon>
        <taxon>Roseivivax</taxon>
    </lineage>
</organism>
<dbReference type="InterPro" id="IPR007314">
    <property type="entry name" value="Cofac_haem-bd_dom"/>
</dbReference>
<feature type="chain" id="PRO_5004977937" description="Haem-binding uptake Tiki superfamily ChaN domain-containing protein" evidence="1">
    <location>
        <begin position="19"/>
        <end position="263"/>
    </location>
</feature>
<reference evidence="3 4" key="1">
    <citation type="submission" date="2014-01" db="EMBL/GenBank/DDBJ databases">
        <title>Roseivivax halodurans JCM 10272 Genome Sequencing.</title>
        <authorList>
            <person name="Lai Q."/>
            <person name="Li G."/>
            <person name="Shao Z."/>
        </authorList>
    </citation>
    <scope>NUCLEOTIDE SEQUENCE [LARGE SCALE GENOMIC DNA]</scope>
    <source>
        <strain evidence="3 4">JCM 10272</strain>
    </source>
</reference>
<keyword evidence="1" id="KW-0732">Signal</keyword>
<dbReference type="STRING" id="1449350.OCH239_17970"/>
<sequence length="263" mass="27455">MIRAILTLAVLGPVAAAAGPVTFEGADIVFLGEQHDNPAHHARQAELVAEIAPTALVFEMLTPDQAAAAPGARGDEASLEAALGWAESGWPDFSLYWPIFAAAPEAAIYGAAVPREAARSAMDGPISDTFGPDAADWGLTETLPDEQQVAREALQAEAHCNALPDEMLPVMVEIQRLRDAVIARAALGALRETGGPVAVITGNGHARLDWGAPSYLGRVAPDVTVASLGQGERAHGDPEGEFDLVEIGPDVDRGDPCAEFREG</sequence>
<feature type="domain" description="Haem-binding uptake Tiki superfamily ChaN" evidence="2">
    <location>
        <begin position="24"/>
        <end position="216"/>
    </location>
</feature>
<comment type="caution">
    <text evidence="3">The sequence shown here is derived from an EMBL/GenBank/DDBJ whole genome shotgun (WGS) entry which is preliminary data.</text>
</comment>
<evidence type="ECO:0000313" key="4">
    <source>
        <dbReference type="Proteomes" id="UP000022447"/>
    </source>
</evidence>
<evidence type="ECO:0000313" key="3">
    <source>
        <dbReference type="EMBL" id="ETX15171.1"/>
    </source>
</evidence>
<dbReference type="Proteomes" id="UP000022447">
    <property type="component" value="Unassembled WGS sequence"/>
</dbReference>
<proteinExistence type="predicted"/>